<dbReference type="Proteomes" id="UP001497444">
    <property type="component" value="Chromosome 16"/>
</dbReference>
<dbReference type="EMBL" id="OZ020111">
    <property type="protein sequence ID" value="CAK9264125.1"/>
    <property type="molecule type" value="Genomic_DNA"/>
</dbReference>
<dbReference type="Pfam" id="PF02469">
    <property type="entry name" value="Fasciclin"/>
    <property type="match status" value="1"/>
</dbReference>
<keyword evidence="3" id="KW-1185">Reference proteome</keyword>
<proteinExistence type="predicted"/>
<dbReference type="SUPFAM" id="SSF82153">
    <property type="entry name" value="FAS1 domain"/>
    <property type="match status" value="1"/>
</dbReference>
<gene>
    <name evidence="2" type="ORF">CSSPJE1EN1_LOCUS9603</name>
</gene>
<dbReference type="Gene3D" id="2.30.180.10">
    <property type="entry name" value="FAS1 domain"/>
    <property type="match status" value="1"/>
</dbReference>
<sequence>MGILRRGFVMGHYAFVVVGLFLGTIVLLLMASVVHGKIGIPPNLPLQYQGSGNTLQTLLNLSWPAAQGVGSTFTFFAPANSAVKKYPCLFDQKEKTSKDIATATNVLQYHIIPGKAFTYLELHDIAISSNYMSSTALNGKKLYITGAGTKINGYSTINSPDIGVLETQTIHGISSLLAPPGLVVSETPQKVLHTQLVMYPTSR</sequence>
<accession>A0ABP0WBD6</accession>
<feature type="domain" description="FAS1" evidence="1">
    <location>
        <begin position="39"/>
        <end position="177"/>
    </location>
</feature>
<evidence type="ECO:0000313" key="2">
    <source>
        <dbReference type="EMBL" id="CAK9264125.1"/>
    </source>
</evidence>
<dbReference type="SMART" id="SM00554">
    <property type="entry name" value="FAS1"/>
    <property type="match status" value="1"/>
</dbReference>
<dbReference type="InterPro" id="IPR000782">
    <property type="entry name" value="FAS1_domain"/>
</dbReference>
<reference evidence="2" key="1">
    <citation type="submission" date="2024-02" db="EMBL/GenBank/DDBJ databases">
        <authorList>
            <consortium name="ELIXIR-Norway"/>
            <consortium name="Elixir Norway"/>
        </authorList>
    </citation>
    <scope>NUCLEOTIDE SEQUENCE</scope>
</reference>
<evidence type="ECO:0000259" key="1">
    <source>
        <dbReference type="PROSITE" id="PS50213"/>
    </source>
</evidence>
<protein>
    <recommendedName>
        <fullName evidence="1">FAS1 domain-containing protein</fullName>
    </recommendedName>
</protein>
<evidence type="ECO:0000313" key="3">
    <source>
        <dbReference type="Proteomes" id="UP001497444"/>
    </source>
</evidence>
<name>A0ABP0WBD6_9BRYO</name>
<dbReference type="InterPro" id="IPR036378">
    <property type="entry name" value="FAS1_dom_sf"/>
</dbReference>
<dbReference type="PROSITE" id="PS50213">
    <property type="entry name" value="FAS1"/>
    <property type="match status" value="1"/>
</dbReference>
<organism evidence="2 3">
    <name type="scientific">Sphagnum jensenii</name>
    <dbReference type="NCBI Taxonomy" id="128206"/>
    <lineage>
        <taxon>Eukaryota</taxon>
        <taxon>Viridiplantae</taxon>
        <taxon>Streptophyta</taxon>
        <taxon>Embryophyta</taxon>
        <taxon>Bryophyta</taxon>
        <taxon>Sphagnophytina</taxon>
        <taxon>Sphagnopsida</taxon>
        <taxon>Sphagnales</taxon>
        <taxon>Sphagnaceae</taxon>
        <taxon>Sphagnum</taxon>
    </lineage>
</organism>